<dbReference type="CDD" id="cd00085">
    <property type="entry name" value="HNHc"/>
    <property type="match status" value="1"/>
</dbReference>
<reference evidence="4" key="1">
    <citation type="submission" date="2019-07" db="EMBL/GenBank/DDBJ databases">
        <title>Genomic Encyclopedia of Type Strains, Phase IV (KMG-IV): sequencing the most valuable type-strain genomes for metagenomic binning, comparative biology and taxonomic classification.</title>
        <authorList>
            <person name="Goeker M."/>
        </authorList>
    </citation>
    <scope>NUCLEOTIDE SEQUENCE</scope>
    <source>
        <strain evidence="4">DSM 44596</strain>
    </source>
</reference>
<dbReference type="GO" id="GO:0008270">
    <property type="term" value="F:zinc ion binding"/>
    <property type="evidence" value="ECO:0007669"/>
    <property type="project" value="InterPro"/>
</dbReference>
<dbReference type="InterPro" id="IPR003870">
    <property type="entry name" value="DUF222"/>
</dbReference>
<name>A0A652YNS5_NOCGL</name>
<feature type="region of interest" description="Disordered" evidence="2">
    <location>
        <begin position="197"/>
        <end position="226"/>
    </location>
</feature>
<proteinExistence type="inferred from homology"/>
<feature type="compositionally biased region" description="Basic and acidic residues" evidence="2">
    <location>
        <begin position="198"/>
        <end position="207"/>
    </location>
</feature>
<dbReference type="AlphaFoldDB" id="A0A652YNS5"/>
<dbReference type="InterPro" id="IPR002711">
    <property type="entry name" value="HNH"/>
</dbReference>
<protein>
    <submittedName>
        <fullName evidence="4">HNH endonuclease</fullName>
    </submittedName>
</protein>
<gene>
    <name evidence="4" type="ORF">FNL38_104141</name>
</gene>
<feature type="region of interest" description="Disordered" evidence="2">
    <location>
        <begin position="1"/>
        <end position="23"/>
    </location>
</feature>
<dbReference type="Gene3D" id="1.10.30.50">
    <property type="match status" value="1"/>
</dbReference>
<evidence type="ECO:0000256" key="1">
    <source>
        <dbReference type="ARBA" id="ARBA00023450"/>
    </source>
</evidence>
<dbReference type="Pfam" id="PF02720">
    <property type="entry name" value="DUF222"/>
    <property type="match status" value="1"/>
</dbReference>
<feature type="domain" description="HNH nuclease" evidence="3">
    <location>
        <begin position="311"/>
        <end position="362"/>
    </location>
</feature>
<dbReference type="EMBL" id="VNIQ01000004">
    <property type="protein sequence ID" value="TYQ03773.1"/>
    <property type="molecule type" value="Genomic_DNA"/>
</dbReference>
<dbReference type="GO" id="GO:0004519">
    <property type="term" value="F:endonuclease activity"/>
    <property type="evidence" value="ECO:0007669"/>
    <property type="project" value="UniProtKB-KW"/>
</dbReference>
<comment type="similarity">
    <text evidence="1">Belongs to the Rv1128c/1148c/1588c/1702c/1945/3466 family.</text>
</comment>
<dbReference type="Pfam" id="PF01844">
    <property type="entry name" value="HNH"/>
    <property type="match status" value="1"/>
</dbReference>
<accession>A0A652YNS5</accession>
<organism evidence="4">
    <name type="scientific">Nocardia globerula</name>
    <dbReference type="NCBI Taxonomy" id="1818"/>
    <lineage>
        <taxon>Bacteria</taxon>
        <taxon>Bacillati</taxon>
        <taxon>Actinomycetota</taxon>
        <taxon>Actinomycetes</taxon>
        <taxon>Mycobacteriales</taxon>
        <taxon>Nocardiaceae</taxon>
        <taxon>Nocardia</taxon>
    </lineage>
</organism>
<dbReference type="GO" id="GO:0003676">
    <property type="term" value="F:nucleic acid binding"/>
    <property type="evidence" value="ECO:0007669"/>
    <property type="project" value="InterPro"/>
</dbReference>
<evidence type="ECO:0000313" key="4">
    <source>
        <dbReference type="EMBL" id="TYQ03773.1"/>
    </source>
</evidence>
<comment type="caution">
    <text evidence="4">The sequence shown here is derived from an EMBL/GenBank/DDBJ whole genome shotgun (WGS) entry which is preliminary data.</text>
</comment>
<keyword evidence="4" id="KW-0378">Hydrolase</keyword>
<evidence type="ECO:0000259" key="3">
    <source>
        <dbReference type="SMART" id="SM00507"/>
    </source>
</evidence>
<dbReference type="SMART" id="SM00507">
    <property type="entry name" value="HNHc"/>
    <property type="match status" value="1"/>
</dbReference>
<sequence length="436" mass="47688">MTKTDSGVTRDRGVTRDGAATTDRDTADRLGTEICALAGHIAAATARFLALVARFDETRGWTGPGLHSCAHWLSWKCGLSQHTGREYVRVAKALTTLPNMRAAFEEGRLSYSKVRSLTRVATPLNDKQMVRLGTSAPSGQIDRLVAGLRKATSDDQGKPKLDRFETRWHWDPDTGDFVFRGRLAAQDGAKVLAALANAERDRTRTTEETGEPEEPQEPQAANTVRRPLRNIGPALVAMADIVAVATDAGMRSRSAEVVFLREEKVVRVSGGPALEDADADEVLCDARVRAATTKQKCMLSLGRRTRITSAKQMTALMYRDGCCRTPGCGRTRFLHAHHVRFWRAGGKTDLDNLIMLCGTCHRALHRDEFMITAIGEQQFEFRLRGGSVMEPAPPSVGFADRLLSGEIADDAIVPDWGGDALRLNHAVSVILDGWAA</sequence>
<evidence type="ECO:0000256" key="2">
    <source>
        <dbReference type="SAM" id="MobiDB-lite"/>
    </source>
</evidence>
<keyword evidence="4" id="KW-0255">Endonuclease</keyword>
<keyword evidence="4" id="KW-0540">Nuclease</keyword>
<dbReference type="InterPro" id="IPR003615">
    <property type="entry name" value="HNH_nuc"/>
</dbReference>